<sequence length="246" mass="27975">MSASNVTAAKFVPSRRRTGADIIGEISQWLASHNSQSLRDPRDCNASRLSRAAKPIKTSVVGNDSNDAALNQLRAEMDRIRELINQKRLDAQSHNLLLKANAMSLRRARIKLPIEVLRYICSLAYRPRNRLLSLAKLSCKPAPGDVWDQICCAVIPDMLYLRGSHWNCSDDLRRALDACEPSRLHVCIGHEHYATNPDIMKTALEYQNRWREFTIYTSNPSETAVILRQCSDVLPLLRKLEIIEER</sequence>
<feature type="non-terminal residue" evidence="1">
    <location>
        <position position="246"/>
    </location>
</feature>
<gene>
    <name evidence="1" type="ORF">BD410DRAFT_796831</name>
</gene>
<dbReference type="EMBL" id="ML170297">
    <property type="protein sequence ID" value="TDL14980.1"/>
    <property type="molecule type" value="Genomic_DNA"/>
</dbReference>
<organism evidence="1 2">
    <name type="scientific">Rickenella mellea</name>
    <dbReference type="NCBI Taxonomy" id="50990"/>
    <lineage>
        <taxon>Eukaryota</taxon>
        <taxon>Fungi</taxon>
        <taxon>Dikarya</taxon>
        <taxon>Basidiomycota</taxon>
        <taxon>Agaricomycotina</taxon>
        <taxon>Agaricomycetes</taxon>
        <taxon>Hymenochaetales</taxon>
        <taxon>Rickenellaceae</taxon>
        <taxon>Rickenella</taxon>
    </lineage>
</organism>
<dbReference type="VEuPathDB" id="FungiDB:BD410DRAFT_796831"/>
<reference evidence="1 2" key="1">
    <citation type="submission" date="2018-06" db="EMBL/GenBank/DDBJ databases">
        <title>A transcriptomic atlas of mushroom development highlights an independent origin of complex multicellularity.</title>
        <authorList>
            <consortium name="DOE Joint Genome Institute"/>
            <person name="Krizsan K."/>
            <person name="Almasi E."/>
            <person name="Merenyi Z."/>
            <person name="Sahu N."/>
            <person name="Viragh M."/>
            <person name="Koszo T."/>
            <person name="Mondo S."/>
            <person name="Kiss B."/>
            <person name="Balint B."/>
            <person name="Kues U."/>
            <person name="Barry K."/>
            <person name="Hegedus J.C."/>
            <person name="Henrissat B."/>
            <person name="Johnson J."/>
            <person name="Lipzen A."/>
            <person name="Ohm R."/>
            <person name="Nagy I."/>
            <person name="Pangilinan J."/>
            <person name="Yan J."/>
            <person name="Xiong Y."/>
            <person name="Grigoriev I.V."/>
            <person name="Hibbett D.S."/>
            <person name="Nagy L.G."/>
        </authorList>
    </citation>
    <scope>NUCLEOTIDE SEQUENCE [LARGE SCALE GENOMIC DNA]</scope>
    <source>
        <strain evidence="1 2">SZMC22713</strain>
    </source>
</reference>
<dbReference type="Proteomes" id="UP000294933">
    <property type="component" value="Unassembled WGS sequence"/>
</dbReference>
<name>A0A4Y7PKM0_9AGAM</name>
<dbReference type="AlphaFoldDB" id="A0A4Y7PKM0"/>
<accession>A0A4Y7PKM0</accession>
<evidence type="ECO:0000313" key="1">
    <source>
        <dbReference type="EMBL" id="TDL14980.1"/>
    </source>
</evidence>
<protein>
    <submittedName>
        <fullName evidence="1">Uncharacterized protein</fullName>
    </submittedName>
</protein>
<proteinExistence type="predicted"/>
<evidence type="ECO:0000313" key="2">
    <source>
        <dbReference type="Proteomes" id="UP000294933"/>
    </source>
</evidence>
<keyword evidence="2" id="KW-1185">Reference proteome</keyword>